<proteinExistence type="predicted"/>
<keyword evidence="3" id="KW-1185">Reference proteome</keyword>
<protein>
    <submittedName>
        <fullName evidence="2">Chorismate-binding protein</fullName>
    </submittedName>
</protein>
<comment type="caution">
    <text evidence="2">The sequence shown here is derived from an EMBL/GenBank/DDBJ whole genome shotgun (WGS) entry which is preliminary data.</text>
</comment>
<gene>
    <name evidence="2" type="ORF">L1I30_13145</name>
</gene>
<name>A0ABS9EME5_9FLAO</name>
<feature type="domain" description="Chorismate-utilising enzyme C-terminal" evidence="1">
    <location>
        <begin position="336"/>
        <end position="379"/>
    </location>
</feature>
<organism evidence="2 3">
    <name type="scientific">Gillisia lutea</name>
    <dbReference type="NCBI Taxonomy" id="2909668"/>
    <lineage>
        <taxon>Bacteria</taxon>
        <taxon>Pseudomonadati</taxon>
        <taxon>Bacteroidota</taxon>
        <taxon>Flavobacteriia</taxon>
        <taxon>Flavobacteriales</taxon>
        <taxon>Flavobacteriaceae</taxon>
        <taxon>Gillisia</taxon>
    </lineage>
</organism>
<dbReference type="PANTHER" id="PTHR42839">
    <property type="entry name" value="ISOCHORISMATE SYNTHASE ENTC"/>
    <property type="match status" value="1"/>
</dbReference>
<dbReference type="InterPro" id="IPR005801">
    <property type="entry name" value="ADC_synthase"/>
</dbReference>
<dbReference type="Gene3D" id="3.60.120.10">
    <property type="entry name" value="Anthranilate synthase"/>
    <property type="match status" value="1"/>
</dbReference>
<reference evidence="2" key="1">
    <citation type="submission" date="2022-01" db="EMBL/GenBank/DDBJ databases">
        <title>Gillisia lutea sp. nov., isolated from marine plastic residues from the Malvarosa beach (Valencia, Spain).</title>
        <authorList>
            <person name="Vidal-Verdu A."/>
            <person name="Molina-Menor E."/>
            <person name="Satari L."/>
            <person name="Pascual J."/>
            <person name="Pereto J."/>
            <person name="Porcar M."/>
        </authorList>
    </citation>
    <scope>NUCLEOTIDE SEQUENCE</scope>
    <source>
        <strain evidence="2">M10.2A</strain>
    </source>
</reference>
<dbReference type="InterPro" id="IPR015890">
    <property type="entry name" value="Chorismate_C"/>
</dbReference>
<dbReference type="RefSeq" id="WP_236134759.1">
    <property type="nucleotide sequence ID" value="NZ_JAKGTH010000011.1"/>
</dbReference>
<dbReference type="PANTHER" id="PTHR42839:SF2">
    <property type="entry name" value="ISOCHORISMATE SYNTHASE ENTC"/>
    <property type="match status" value="1"/>
</dbReference>
<dbReference type="SUPFAM" id="SSF56322">
    <property type="entry name" value="ADC synthase"/>
    <property type="match status" value="1"/>
</dbReference>
<evidence type="ECO:0000259" key="1">
    <source>
        <dbReference type="Pfam" id="PF00425"/>
    </source>
</evidence>
<accession>A0ABS9EME5</accession>
<dbReference type="Pfam" id="PF00425">
    <property type="entry name" value="Chorismate_bind"/>
    <property type="match status" value="2"/>
</dbReference>
<sequence>MIISDDFFDQLHIQLQKGLPFVAYRKPESKPSRHQAEPRVKAFLQSDSQLYQVDDYTESGFVFAPFDQEESAILIPLEKSTCIETVLNSSSENSDSSKDIAVEAEAAKNSHIELVEKGIATIRSGKLQKVVLSRQEIFDFADSLEDAVKLFHKLLATYSSAFVYIWFHPEIGLWLGATPEALLEVERSRFKTMALAGTQKYQGTEDVTWGEKEKVEQQLVTDSVLNDLEQLQSMDKIEHSEPYTTRAGSLLHLRTDIQGVLKVNVENALKKLIFTLHPTPAICGLPKEAAKDFILKNEAYHRSYYSGFLGELNVPVTHHRSSNRNNRENQAYASIVKTTRLFVNLRCMQLVGNKAVLYIGGGITKDSNAEKEWEETQNKAQTMKAVLVK</sequence>
<dbReference type="Proteomes" id="UP001179363">
    <property type="component" value="Unassembled WGS sequence"/>
</dbReference>
<evidence type="ECO:0000313" key="3">
    <source>
        <dbReference type="Proteomes" id="UP001179363"/>
    </source>
</evidence>
<feature type="domain" description="Chorismate-utilising enzyme C-terminal" evidence="1">
    <location>
        <begin position="109"/>
        <end position="313"/>
    </location>
</feature>
<evidence type="ECO:0000313" key="2">
    <source>
        <dbReference type="EMBL" id="MCF4102616.1"/>
    </source>
</evidence>
<dbReference type="EMBL" id="JAKGTH010000011">
    <property type="protein sequence ID" value="MCF4102616.1"/>
    <property type="molecule type" value="Genomic_DNA"/>
</dbReference>